<evidence type="ECO:0000313" key="3">
    <source>
        <dbReference type="Proteomes" id="UP000050929"/>
    </source>
</evidence>
<dbReference type="PATRIC" id="fig|1423811.3.peg.1584"/>
<gene>
    <name evidence="2" type="ORF">FC72_GL001559</name>
</gene>
<sequence length="224" mass="25000">MEEKSDFKKRLGYLAFAIILIAASNALMIDSSVGSMVWMASAVNVTNIIKIDYGTTLFLYAIVVTIANQFLLGKFDGHILLSNLVFAFPFSYLVGFFTKFYLILHIENMGLFWQVLLDVLGLFGASIGCSVYERVNLIQHPNDELAYIIRFKYLHGSAGWGQFFSYLPPIVVLLVCFFIIGRIDSVGLGTVLAVCFQGILIGKADHWFMPSLKHHPNESIKIAG</sequence>
<evidence type="ECO:0000313" key="2">
    <source>
        <dbReference type="EMBL" id="KRK65183.1"/>
    </source>
</evidence>
<dbReference type="Pfam" id="PF19700">
    <property type="entry name" value="DUF6198"/>
    <property type="match status" value="1"/>
</dbReference>
<feature type="transmembrane region" description="Helical" evidence="1">
    <location>
        <begin position="110"/>
        <end position="132"/>
    </location>
</feature>
<dbReference type="OrthoDB" id="3237813at2"/>
<dbReference type="Proteomes" id="UP000050929">
    <property type="component" value="Unassembled WGS sequence"/>
</dbReference>
<keyword evidence="3" id="KW-1185">Reference proteome</keyword>
<reference evidence="2 3" key="1">
    <citation type="journal article" date="2015" name="Genome Announc.">
        <title>Expanding the biotechnology potential of lactobacilli through comparative genomics of 213 strains and associated genera.</title>
        <authorList>
            <person name="Sun Z."/>
            <person name="Harris H.M."/>
            <person name="McCann A."/>
            <person name="Guo C."/>
            <person name="Argimon S."/>
            <person name="Zhang W."/>
            <person name="Yang X."/>
            <person name="Jeffery I.B."/>
            <person name="Cooney J.C."/>
            <person name="Kagawa T.F."/>
            <person name="Liu W."/>
            <person name="Song Y."/>
            <person name="Salvetti E."/>
            <person name="Wrobel A."/>
            <person name="Rasinkangas P."/>
            <person name="Parkhill J."/>
            <person name="Rea M.C."/>
            <person name="O'Sullivan O."/>
            <person name="Ritari J."/>
            <person name="Douillard F.P."/>
            <person name="Paul Ross R."/>
            <person name="Yang R."/>
            <person name="Briner A.E."/>
            <person name="Felis G.E."/>
            <person name="de Vos W.M."/>
            <person name="Barrangou R."/>
            <person name="Klaenhammer T.R."/>
            <person name="Caufield P.W."/>
            <person name="Cui Y."/>
            <person name="Zhang H."/>
            <person name="O'Toole P.W."/>
        </authorList>
    </citation>
    <scope>NUCLEOTIDE SEQUENCE [LARGE SCALE GENOMIC DNA]</scope>
    <source>
        <strain evidence="2 3">DSM 20183</strain>
    </source>
</reference>
<evidence type="ECO:0008006" key="4">
    <source>
        <dbReference type="Google" id="ProtNLM"/>
    </source>
</evidence>
<dbReference type="STRING" id="1423811.FC72_GL001559"/>
<evidence type="ECO:0000256" key="1">
    <source>
        <dbReference type="SAM" id="Phobius"/>
    </source>
</evidence>
<dbReference type="PANTHER" id="PTHR40078:SF1">
    <property type="entry name" value="INTEGRAL MEMBRANE PROTEIN"/>
    <property type="match status" value="1"/>
</dbReference>
<feature type="transmembrane region" description="Helical" evidence="1">
    <location>
        <begin position="53"/>
        <end position="72"/>
    </location>
</feature>
<feature type="transmembrane region" description="Helical" evidence="1">
    <location>
        <begin position="12"/>
        <end position="33"/>
    </location>
</feature>
<dbReference type="PANTHER" id="PTHR40078">
    <property type="entry name" value="INTEGRAL MEMBRANE PROTEIN-RELATED"/>
    <property type="match status" value="1"/>
</dbReference>
<keyword evidence="1" id="KW-0472">Membrane</keyword>
<dbReference type="AlphaFoldDB" id="A0A0R1J1Y5"/>
<comment type="caution">
    <text evidence="2">The sequence shown here is derived from an EMBL/GenBank/DDBJ whole genome shotgun (WGS) entry which is preliminary data.</text>
</comment>
<organism evidence="2 3">
    <name type="scientific">Companilactobacillus tucceti DSM 20183</name>
    <dbReference type="NCBI Taxonomy" id="1423811"/>
    <lineage>
        <taxon>Bacteria</taxon>
        <taxon>Bacillati</taxon>
        <taxon>Bacillota</taxon>
        <taxon>Bacilli</taxon>
        <taxon>Lactobacillales</taxon>
        <taxon>Lactobacillaceae</taxon>
        <taxon>Companilactobacillus</taxon>
    </lineage>
</organism>
<proteinExistence type="predicted"/>
<accession>A0A0R1J1Y5</accession>
<feature type="transmembrane region" description="Helical" evidence="1">
    <location>
        <begin position="186"/>
        <end position="204"/>
    </location>
</feature>
<dbReference type="EMBL" id="AZDG01000004">
    <property type="protein sequence ID" value="KRK65183.1"/>
    <property type="molecule type" value="Genomic_DNA"/>
</dbReference>
<name>A0A0R1J1Y5_9LACO</name>
<feature type="transmembrane region" description="Helical" evidence="1">
    <location>
        <begin position="153"/>
        <end position="180"/>
    </location>
</feature>
<protein>
    <recommendedName>
        <fullName evidence="4">Integral membrane protein</fullName>
    </recommendedName>
</protein>
<dbReference type="RefSeq" id="WP_057764573.1">
    <property type="nucleotide sequence ID" value="NZ_AZDG01000004.1"/>
</dbReference>
<keyword evidence="1" id="KW-1133">Transmembrane helix</keyword>
<feature type="transmembrane region" description="Helical" evidence="1">
    <location>
        <begin position="84"/>
        <end position="104"/>
    </location>
</feature>
<dbReference type="InterPro" id="IPR038750">
    <property type="entry name" value="YczE/YyaS-like"/>
</dbReference>
<keyword evidence="1" id="KW-0812">Transmembrane</keyword>